<keyword evidence="7" id="KW-1185">Reference proteome</keyword>
<dbReference type="Gene3D" id="2.10.110.10">
    <property type="entry name" value="Cysteine Rich Protein"/>
    <property type="match status" value="1"/>
</dbReference>
<evidence type="ECO:0000259" key="5">
    <source>
        <dbReference type="PROSITE" id="PS50023"/>
    </source>
</evidence>
<reference evidence="8" key="1">
    <citation type="submission" date="2016-06" db="UniProtKB">
        <authorList>
            <consortium name="WormBaseParasite"/>
        </authorList>
    </citation>
    <scope>IDENTIFICATION</scope>
</reference>
<dbReference type="PANTHER" id="PTHR46767:SF2">
    <property type="entry name" value="LIM DOMAIN 7B"/>
    <property type="match status" value="1"/>
</dbReference>
<keyword evidence="1 4" id="KW-0479">Metal-binding</keyword>
<keyword evidence="2 4" id="KW-0862">Zinc</keyword>
<dbReference type="InterPro" id="IPR029978">
    <property type="entry name" value="LMO-7"/>
</dbReference>
<reference evidence="6 7" key="2">
    <citation type="submission" date="2018-11" db="EMBL/GenBank/DDBJ databases">
        <authorList>
            <consortium name="Pathogen Informatics"/>
        </authorList>
    </citation>
    <scope>NUCLEOTIDE SEQUENCE [LARGE SCALE GENOMIC DNA]</scope>
    <source>
        <strain evidence="6">Dakar</strain>
        <strain evidence="7">Dakar, Senegal</strain>
    </source>
</reference>
<protein>
    <submittedName>
        <fullName evidence="8">LIM zinc-binding domain-containing protein</fullName>
    </submittedName>
</protein>
<dbReference type="EMBL" id="UZAK01000612">
    <property type="protein sequence ID" value="VDO64060.1"/>
    <property type="molecule type" value="Genomic_DNA"/>
</dbReference>
<gene>
    <name evidence="6" type="ORF">SCUD_LOCUS829</name>
</gene>
<evidence type="ECO:0000313" key="7">
    <source>
        <dbReference type="Proteomes" id="UP000279833"/>
    </source>
</evidence>
<dbReference type="SMART" id="SM00132">
    <property type="entry name" value="LIM"/>
    <property type="match status" value="1"/>
</dbReference>
<evidence type="ECO:0000256" key="3">
    <source>
        <dbReference type="ARBA" id="ARBA00023038"/>
    </source>
</evidence>
<evidence type="ECO:0000256" key="2">
    <source>
        <dbReference type="ARBA" id="ARBA00022833"/>
    </source>
</evidence>
<dbReference type="PROSITE" id="PS50023">
    <property type="entry name" value="LIM_DOMAIN_2"/>
    <property type="match status" value="1"/>
</dbReference>
<dbReference type="Pfam" id="PF00412">
    <property type="entry name" value="LIM"/>
    <property type="match status" value="1"/>
</dbReference>
<sequence length="125" mass="14550">MITIWKLNDENSLNNDRLLSQKIKSRPDSLKKLHVHFQSLRITTLHLACKIRLLWILKLLSEYSEDSMVIESLNLYYHLPCFVCARCGIALGDGLSDVEVRVRRNLLYCSHCHSKNLTKIHTLTM</sequence>
<dbReference type="AlphaFoldDB" id="A0A183JDR6"/>
<evidence type="ECO:0000256" key="4">
    <source>
        <dbReference type="PROSITE-ProRule" id="PRU00125"/>
    </source>
</evidence>
<dbReference type="GO" id="GO:0046872">
    <property type="term" value="F:metal ion binding"/>
    <property type="evidence" value="ECO:0007669"/>
    <property type="project" value="UniProtKB-KW"/>
</dbReference>
<feature type="domain" description="LIM zinc-binding" evidence="5">
    <location>
        <begin position="44"/>
        <end position="119"/>
    </location>
</feature>
<dbReference type="InterPro" id="IPR001781">
    <property type="entry name" value="Znf_LIM"/>
</dbReference>
<evidence type="ECO:0000313" key="8">
    <source>
        <dbReference type="WBParaSite" id="SCUD_0000082801-mRNA-1"/>
    </source>
</evidence>
<proteinExistence type="predicted"/>
<name>A0A183JDR6_9TREM</name>
<evidence type="ECO:0000313" key="6">
    <source>
        <dbReference type="EMBL" id="VDO64060.1"/>
    </source>
</evidence>
<dbReference type="PANTHER" id="PTHR46767">
    <property type="entry name" value="LIM DOMAIN ONLY PROTEIN 7"/>
    <property type="match status" value="1"/>
</dbReference>
<organism evidence="8">
    <name type="scientific">Schistosoma curassoni</name>
    <dbReference type="NCBI Taxonomy" id="6186"/>
    <lineage>
        <taxon>Eukaryota</taxon>
        <taxon>Metazoa</taxon>
        <taxon>Spiralia</taxon>
        <taxon>Lophotrochozoa</taxon>
        <taxon>Platyhelminthes</taxon>
        <taxon>Trematoda</taxon>
        <taxon>Digenea</taxon>
        <taxon>Strigeidida</taxon>
        <taxon>Schistosomatoidea</taxon>
        <taxon>Schistosomatidae</taxon>
        <taxon>Schistosoma</taxon>
    </lineage>
</organism>
<dbReference type="STRING" id="6186.A0A183JDR6"/>
<dbReference type="GO" id="GO:0030155">
    <property type="term" value="P:regulation of cell adhesion"/>
    <property type="evidence" value="ECO:0007669"/>
    <property type="project" value="InterPro"/>
</dbReference>
<dbReference type="GO" id="GO:0023051">
    <property type="term" value="P:regulation of signaling"/>
    <property type="evidence" value="ECO:0007669"/>
    <property type="project" value="InterPro"/>
</dbReference>
<dbReference type="WBParaSite" id="SCUD_0000082801-mRNA-1">
    <property type="protein sequence ID" value="SCUD_0000082801-mRNA-1"/>
    <property type="gene ID" value="SCUD_0000082801"/>
</dbReference>
<evidence type="ECO:0000256" key="1">
    <source>
        <dbReference type="ARBA" id="ARBA00022723"/>
    </source>
</evidence>
<accession>A0A183JDR6</accession>
<dbReference type="Proteomes" id="UP000279833">
    <property type="component" value="Unassembled WGS sequence"/>
</dbReference>
<keyword evidence="3 4" id="KW-0440">LIM domain</keyword>